<sequence>TEVEHGLVALDTSTEQIIGTHRVFYACVVAETFVLCIKHNLTCRSSAINTGRRAAQHVKISREVMNKRDGKKVFYSNDFGCSLPNKQIRFPELYETVSDASRVLSPPINFSATYLEKEANGGAPGVFYPGILVSFFESDYYNSERITSTRGYEISVGRIRSRMCFVDLITVELFPMLGMTHYRVHATTLPGTYAEQGTDVIDVATGKWELNKNLLSPPPALWSPEIRYLVPGNASGKEVEIVFSRPPPEYGFKRYEIALASKTDVNAINVVVTSQFFYIFYGITPGEYKVMIRPIDEYFSVSDRCLCSLGNGACANCLTTRLETVTVQE</sequence>
<dbReference type="InterPro" id="IPR057066">
    <property type="entry name" value="Ig_ILCR1"/>
</dbReference>
<evidence type="ECO:0000313" key="2">
    <source>
        <dbReference type="EMBL" id="WAR01162.1"/>
    </source>
</evidence>
<dbReference type="Proteomes" id="UP001164746">
    <property type="component" value="Chromosome 4"/>
</dbReference>
<keyword evidence="3" id="KW-1185">Reference proteome</keyword>
<gene>
    <name evidence="2" type="ORF">MAR_007720</name>
</gene>
<accession>A0ABY7DTV8</accession>
<organism evidence="2 3">
    <name type="scientific">Mya arenaria</name>
    <name type="common">Soft-shell clam</name>
    <dbReference type="NCBI Taxonomy" id="6604"/>
    <lineage>
        <taxon>Eukaryota</taxon>
        <taxon>Metazoa</taxon>
        <taxon>Spiralia</taxon>
        <taxon>Lophotrochozoa</taxon>
        <taxon>Mollusca</taxon>
        <taxon>Bivalvia</taxon>
        <taxon>Autobranchia</taxon>
        <taxon>Heteroconchia</taxon>
        <taxon>Euheterodonta</taxon>
        <taxon>Imparidentia</taxon>
        <taxon>Neoheterodontei</taxon>
        <taxon>Myida</taxon>
        <taxon>Myoidea</taxon>
        <taxon>Myidae</taxon>
        <taxon>Mya</taxon>
    </lineage>
</organism>
<proteinExistence type="predicted"/>
<dbReference type="Pfam" id="PF23608">
    <property type="entry name" value="Ig_ILCR1"/>
    <property type="match status" value="1"/>
</dbReference>
<evidence type="ECO:0000259" key="1">
    <source>
        <dbReference type="Pfam" id="PF23608"/>
    </source>
</evidence>
<reference evidence="2" key="1">
    <citation type="submission" date="2022-11" db="EMBL/GenBank/DDBJ databases">
        <title>Centuries of genome instability and evolution in soft-shell clam transmissible cancer (bioRxiv).</title>
        <authorList>
            <person name="Hart S.F.M."/>
            <person name="Yonemitsu M.A."/>
            <person name="Giersch R.M."/>
            <person name="Beal B.F."/>
            <person name="Arriagada G."/>
            <person name="Davis B.W."/>
            <person name="Ostrander E.A."/>
            <person name="Goff S.P."/>
            <person name="Metzger M.J."/>
        </authorList>
    </citation>
    <scope>NUCLEOTIDE SEQUENCE</scope>
    <source>
        <strain evidence="2">MELC-2E11</strain>
        <tissue evidence="2">Siphon/mantle</tissue>
    </source>
</reference>
<name>A0ABY7DTV8_MYAAR</name>
<dbReference type="EMBL" id="CP111015">
    <property type="protein sequence ID" value="WAR01162.1"/>
    <property type="molecule type" value="Genomic_DNA"/>
</dbReference>
<feature type="domain" description="ILCR1 Ig-like" evidence="1">
    <location>
        <begin position="221"/>
        <end position="323"/>
    </location>
</feature>
<evidence type="ECO:0000313" key="3">
    <source>
        <dbReference type="Proteomes" id="UP001164746"/>
    </source>
</evidence>
<protein>
    <recommendedName>
        <fullName evidence="1">ILCR1 Ig-like domain-containing protein</fullName>
    </recommendedName>
</protein>
<feature type="non-terminal residue" evidence="2">
    <location>
        <position position="329"/>
    </location>
</feature>